<accession>A0A0A9HF39</accession>
<dbReference type="EMBL" id="GBRH01163467">
    <property type="protein sequence ID" value="JAE34429.1"/>
    <property type="molecule type" value="Transcribed_RNA"/>
</dbReference>
<feature type="signal peptide" evidence="1">
    <location>
        <begin position="1"/>
        <end position="15"/>
    </location>
</feature>
<feature type="chain" id="PRO_5011977530" evidence="1">
    <location>
        <begin position="16"/>
        <end position="78"/>
    </location>
</feature>
<proteinExistence type="predicted"/>
<protein>
    <submittedName>
        <fullName evidence="2">Uncharacterized protein</fullName>
    </submittedName>
</protein>
<organism evidence="2">
    <name type="scientific">Arundo donax</name>
    <name type="common">Giant reed</name>
    <name type="synonym">Donax arundinaceus</name>
    <dbReference type="NCBI Taxonomy" id="35708"/>
    <lineage>
        <taxon>Eukaryota</taxon>
        <taxon>Viridiplantae</taxon>
        <taxon>Streptophyta</taxon>
        <taxon>Embryophyta</taxon>
        <taxon>Tracheophyta</taxon>
        <taxon>Spermatophyta</taxon>
        <taxon>Magnoliopsida</taxon>
        <taxon>Liliopsida</taxon>
        <taxon>Poales</taxon>
        <taxon>Poaceae</taxon>
        <taxon>PACMAD clade</taxon>
        <taxon>Arundinoideae</taxon>
        <taxon>Arundineae</taxon>
        <taxon>Arundo</taxon>
    </lineage>
</organism>
<reference evidence="2" key="2">
    <citation type="journal article" date="2015" name="Data Brief">
        <title>Shoot transcriptome of the giant reed, Arundo donax.</title>
        <authorList>
            <person name="Barrero R.A."/>
            <person name="Guerrero F.D."/>
            <person name="Moolhuijzen P."/>
            <person name="Goolsby J.A."/>
            <person name="Tidwell J."/>
            <person name="Bellgard S.E."/>
            <person name="Bellgard M.I."/>
        </authorList>
    </citation>
    <scope>NUCLEOTIDE SEQUENCE</scope>
    <source>
        <tissue evidence="2">Shoot tissue taken approximately 20 cm above the soil surface</tissue>
    </source>
</reference>
<evidence type="ECO:0000256" key="1">
    <source>
        <dbReference type="SAM" id="SignalP"/>
    </source>
</evidence>
<name>A0A0A9HF39_ARUDO</name>
<reference evidence="2" key="1">
    <citation type="submission" date="2014-09" db="EMBL/GenBank/DDBJ databases">
        <authorList>
            <person name="Magalhaes I.L.F."/>
            <person name="Oliveira U."/>
            <person name="Santos F.R."/>
            <person name="Vidigal T.H.D.A."/>
            <person name="Brescovit A.D."/>
            <person name="Santos A.J."/>
        </authorList>
    </citation>
    <scope>NUCLEOTIDE SEQUENCE</scope>
    <source>
        <tissue evidence="2">Shoot tissue taken approximately 20 cm above the soil surface</tissue>
    </source>
</reference>
<dbReference type="AlphaFoldDB" id="A0A0A9HF39"/>
<evidence type="ECO:0000313" key="2">
    <source>
        <dbReference type="EMBL" id="JAE34429.1"/>
    </source>
</evidence>
<keyword evidence="1" id="KW-0732">Signal</keyword>
<sequence>MLICSKIFMKLQILALDIHACGYNLSRLPARKSPVTRNTLVSLKHSDKQVAGMSVCACMEQSCSCFVILVTNWFAYRF</sequence>